<dbReference type="InterPro" id="IPR017937">
    <property type="entry name" value="Thioredoxin_CS"/>
</dbReference>
<dbReference type="OrthoDB" id="9811352at2"/>
<dbReference type="PROSITE" id="PS00194">
    <property type="entry name" value="THIOREDOXIN_1"/>
    <property type="match status" value="1"/>
</dbReference>
<dbReference type="PROSITE" id="PS51352">
    <property type="entry name" value="THIOREDOXIN_2"/>
    <property type="match status" value="1"/>
</dbReference>
<dbReference type="Proteomes" id="UP000001660">
    <property type="component" value="Chromosome"/>
</dbReference>
<dbReference type="CDD" id="cd02966">
    <property type="entry name" value="TlpA_like_family"/>
    <property type="match status" value="1"/>
</dbReference>
<dbReference type="InterPro" id="IPR050553">
    <property type="entry name" value="Thioredoxin_ResA/DsbE_sf"/>
</dbReference>
<dbReference type="EMBL" id="FP929003">
    <property type="protein sequence ID" value="CBK40405.1"/>
    <property type="molecule type" value="Genomic_DNA"/>
</dbReference>
<dbReference type="GO" id="GO:0016209">
    <property type="term" value="F:antioxidant activity"/>
    <property type="evidence" value="ECO:0007669"/>
    <property type="project" value="InterPro"/>
</dbReference>
<evidence type="ECO:0000256" key="2">
    <source>
        <dbReference type="SAM" id="SignalP"/>
    </source>
</evidence>
<dbReference type="PANTHER" id="PTHR42852:SF18">
    <property type="entry name" value="CHROMOSOME UNDETERMINED SCAFFOLD_47, WHOLE GENOME SHOTGUN SEQUENCE"/>
    <property type="match status" value="1"/>
</dbReference>
<dbReference type="SUPFAM" id="SSF52833">
    <property type="entry name" value="Thioredoxin-like"/>
    <property type="match status" value="1"/>
</dbReference>
<evidence type="ECO:0000313" key="5">
    <source>
        <dbReference type="Proteomes" id="UP000001660"/>
    </source>
</evidence>
<dbReference type="InterPro" id="IPR000866">
    <property type="entry name" value="AhpC/TSA"/>
</dbReference>
<feature type="domain" description="Thioredoxin" evidence="3">
    <location>
        <begin position="37"/>
        <end position="177"/>
    </location>
</feature>
<sequence>MMTTGLFRGLMLAVVLSATAGPAWADDPFAALKIARVAPGTAAAAFELPSLDGRMVQLADLKGKVVVVNFWATWCGPCKEEMPAFERLRQQLDPNRFALLTVTTDLQREGIKHFLANLHVLVPVLFDEDQAVSQAYLVRALPTTVFIDRQGALIGRAVGPREWDTPKAVQAIQSLMP</sequence>
<protein>
    <submittedName>
        <fullName evidence="4">Putative Thiol-disulfide oxidoreductase</fullName>
    </submittedName>
</protein>
<gene>
    <name evidence="4" type="ORF">NIDE0633</name>
</gene>
<dbReference type="InterPro" id="IPR036249">
    <property type="entry name" value="Thioredoxin-like_sf"/>
</dbReference>
<dbReference type="Gene3D" id="3.40.30.10">
    <property type="entry name" value="Glutaredoxin"/>
    <property type="match status" value="1"/>
</dbReference>
<evidence type="ECO:0000259" key="3">
    <source>
        <dbReference type="PROSITE" id="PS51352"/>
    </source>
</evidence>
<dbReference type="HOGENOM" id="CLU_042529_11_0_0"/>
<dbReference type="PANTHER" id="PTHR42852">
    <property type="entry name" value="THIOL:DISULFIDE INTERCHANGE PROTEIN DSBE"/>
    <property type="match status" value="1"/>
</dbReference>
<keyword evidence="5" id="KW-1185">Reference proteome</keyword>
<dbReference type="GO" id="GO:0016491">
    <property type="term" value="F:oxidoreductase activity"/>
    <property type="evidence" value="ECO:0007669"/>
    <property type="project" value="InterPro"/>
</dbReference>
<dbReference type="KEGG" id="nde:NIDE0633"/>
<dbReference type="STRING" id="330214.NIDE0633"/>
<name>D8PAZ6_9BACT</name>
<evidence type="ECO:0000313" key="4">
    <source>
        <dbReference type="EMBL" id="CBK40405.1"/>
    </source>
</evidence>
<dbReference type="Pfam" id="PF00578">
    <property type="entry name" value="AhpC-TSA"/>
    <property type="match status" value="1"/>
</dbReference>
<keyword evidence="2" id="KW-0732">Signal</keyword>
<reference evidence="4 5" key="1">
    <citation type="journal article" date="2010" name="Proc. Natl. Acad. Sci. U.S.A.">
        <title>A Nitrospira metagenome illuminates the physiology and evolution of globally important nitrite-oxidizing bacteria.</title>
        <authorList>
            <person name="Lucker S."/>
            <person name="Wagner M."/>
            <person name="Maixner F."/>
            <person name="Pelletier E."/>
            <person name="Koch H."/>
            <person name="Vacherie B."/>
            <person name="Rattei T."/>
            <person name="Sinninghe Damste J."/>
            <person name="Spieck E."/>
            <person name="Le Paslier D."/>
            <person name="Daims H."/>
        </authorList>
    </citation>
    <scope>NUCLEOTIDE SEQUENCE [LARGE SCALE GENOMIC DNA]</scope>
</reference>
<organism evidence="4 5">
    <name type="scientific">Nitrospira defluvii</name>
    <dbReference type="NCBI Taxonomy" id="330214"/>
    <lineage>
        <taxon>Bacteria</taxon>
        <taxon>Pseudomonadati</taxon>
        <taxon>Nitrospirota</taxon>
        <taxon>Nitrospiria</taxon>
        <taxon>Nitrospirales</taxon>
        <taxon>Nitrospiraceae</taxon>
        <taxon>Nitrospira</taxon>
    </lineage>
</organism>
<feature type="chain" id="PRO_5003119779" evidence="2">
    <location>
        <begin position="26"/>
        <end position="177"/>
    </location>
</feature>
<feature type="signal peptide" evidence="2">
    <location>
        <begin position="1"/>
        <end position="25"/>
    </location>
</feature>
<evidence type="ECO:0000256" key="1">
    <source>
        <dbReference type="ARBA" id="ARBA00023284"/>
    </source>
</evidence>
<dbReference type="AlphaFoldDB" id="D8PAZ6"/>
<keyword evidence="1" id="KW-0676">Redox-active center</keyword>
<proteinExistence type="predicted"/>
<dbReference type="InterPro" id="IPR013766">
    <property type="entry name" value="Thioredoxin_domain"/>
</dbReference>
<accession>D8PAZ6</accession>
<dbReference type="eggNOG" id="COG0526">
    <property type="taxonomic scope" value="Bacteria"/>
</dbReference>